<accession>A0A2W1MWM0</accession>
<gene>
    <name evidence="1" type="ORF">DNU06_14150</name>
</gene>
<dbReference type="AlphaFoldDB" id="A0A2W1MWM0"/>
<proteinExistence type="predicted"/>
<name>A0A2W1MWM0_9FLAO</name>
<evidence type="ECO:0008006" key="3">
    <source>
        <dbReference type="Google" id="ProtNLM"/>
    </source>
</evidence>
<dbReference type="EMBL" id="QKSB01000010">
    <property type="protein sequence ID" value="PZE16267.1"/>
    <property type="molecule type" value="Genomic_DNA"/>
</dbReference>
<protein>
    <recommendedName>
        <fullName evidence="3">Outer membrane protein beta-barrel domain-containing protein</fullName>
    </recommendedName>
</protein>
<reference evidence="1 2" key="1">
    <citation type="submission" date="2018-06" db="EMBL/GenBank/DDBJ databases">
        <title>The draft genome sequence of Crocinitomix sp. SM1701.</title>
        <authorList>
            <person name="Zhang X."/>
        </authorList>
    </citation>
    <scope>NUCLEOTIDE SEQUENCE [LARGE SCALE GENOMIC DNA]</scope>
    <source>
        <strain evidence="1 2">SM1701</strain>
    </source>
</reference>
<keyword evidence="2" id="KW-1185">Reference proteome</keyword>
<evidence type="ECO:0000313" key="2">
    <source>
        <dbReference type="Proteomes" id="UP000249248"/>
    </source>
</evidence>
<comment type="caution">
    <text evidence="1">The sequence shown here is derived from an EMBL/GenBank/DDBJ whole genome shotgun (WGS) entry which is preliminary data.</text>
</comment>
<evidence type="ECO:0000313" key="1">
    <source>
        <dbReference type="EMBL" id="PZE16267.1"/>
    </source>
</evidence>
<organism evidence="1 2">
    <name type="scientific">Putridiphycobacter roseus</name>
    <dbReference type="NCBI Taxonomy" id="2219161"/>
    <lineage>
        <taxon>Bacteria</taxon>
        <taxon>Pseudomonadati</taxon>
        <taxon>Bacteroidota</taxon>
        <taxon>Flavobacteriia</taxon>
        <taxon>Flavobacteriales</taxon>
        <taxon>Crocinitomicaceae</taxon>
        <taxon>Putridiphycobacter</taxon>
    </lineage>
</organism>
<dbReference type="RefSeq" id="WP_111064153.1">
    <property type="nucleotide sequence ID" value="NZ_JBHUCU010000037.1"/>
</dbReference>
<sequence>MKKIFLVFLISHYYHLAFSQNEVGSPFAVSFSIYGDNAIHPGLKLGGYYDLVTKEKSKERKFTRFQEKKGNKVKRRTYYGKVSIGAYSFANNHNGWFGNIGLGYERMKMRKGWLYGADISVGYLYRDYKTDTYAIVDNEIEKILFAGSGGIVYSFSPYVGRDFSLKSNFPIKLQLKPNLQVLSYSYGFVFNGALEIEFIYHFK</sequence>
<dbReference type="Proteomes" id="UP000249248">
    <property type="component" value="Unassembled WGS sequence"/>
</dbReference>